<reference evidence="2 3" key="1">
    <citation type="submission" date="2017-04" db="EMBL/GenBank/DDBJ databases">
        <title>Novel microbial lineages endemic to geothermal iron-oxide mats fill important gaps in the evolutionary history of Archaea.</title>
        <authorList>
            <person name="Jay Z.J."/>
            <person name="Beam J.P."/>
            <person name="Dlakic M."/>
            <person name="Rusch D.B."/>
            <person name="Kozubal M.A."/>
            <person name="Inskeep W.P."/>
        </authorList>
    </citation>
    <scope>NUCLEOTIDE SEQUENCE [LARGE SCALE GENOMIC DNA]</scope>
    <source>
        <strain evidence="2">BE_D</strain>
    </source>
</reference>
<name>A0A2R6BWZ6_9ARCH</name>
<dbReference type="SUPFAM" id="SSF88723">
    <property type="entry name" value="PIN domain-like"/>
    <property type="match status" value="1"/>
</dbReference>
<sequence length="163" mass="18147">MLRSLITRWIFAVCWGRRELNATSVYVDSNVFIAPLLYDNPRSEAAAAVLRMIETKKVSAYTSTLTWDEVVWVVRRTLGKADSIEAGKKLLGFPNLRFIPTSEEVVRGAQGLVADWDLDPRDAIHIASALSKRVNILVSDDSDLNVPAGLRRLSTGSFIEERG</sequence>
<dbReference type="Gene3D" id="3.40.50.1010">
    <property type="entry name" value="5'-nuclease"/>
    <property type="match status" value="1"/>
</dbReference>
<dbReference type="InterPro" id="IPR052106">
    <property type="entry name" value="PINc/VapC_TA"/>
</dbReference>
<accession>A0A2R6BWZ6</accession>
<dbReference type="AlphaFoldDB" id="A0A2R6BWZ6"/>
<dbReference type="Pfam" id="PF01850">
    <property type="entry name" value="PIN"/>
    <property type="match status" value="1"/>
</dbReference>
<dbReference type="PANTHER" id="PTHR38826">
    <property type="entry name" value="RIBONUCLEASE VAPC13"/>
    <property type="match status" value="1"/>
</dbReference>
<comment type="caution">
    <text evidence="2">The sequence shown here is derived from an EMBL/GenBank/DDBJ whole genome shotgun (WGS) entry which is preliminary data.</text>
</comment>
<feature type="domain" description="PIN" evidence="1">
    <location>
        <begin position="23"/>
        <end position="146"/>
    </location>
</feature>
<gene>
    <name evidence="2" type="ORF">B9Q04_20180</name>
</gene>
<evidence type="ECO:0000313" key="3">
    <source>
        <dbReference type="Proteomes" id="UP000242015"/>
    </source>
</evidence>
<dbReference type="Proteomes" id="UP000242015">
    <property type="component" value="Unassembled WGS sequence"/>
</dbReference>
<dbReference type="CDD" id="cd09854">
    <property type="entry name" value="PIN_VapC-like"/>
    <property type="match status" value="1"/>
</dbReference>
<evidence type="ECO:0000313" key="2">
    <source>
        <dbReference type="EMBL" id="PSO03076.1"/>
    </source>
</evidence>
<evidence type="ECO:0000259" key="1">
    <source>
        <dbReference type="SMART" id="SM00670"/>
    </source>
</evidence>
<dbReference type="EMBL" id="NEXF01000762">
    <property type="protein sequence ID" value="PSO03076.1"/>
    <property type="molecule type" value="Genomic_DNA"/>
</dbReference>
<proteinExistence type="predicted"/>
<dbReference type="PANTHER" id="PTHR38826:SF5">
    <property type="entry name" value="RIBONUCLEASE VAPC13"/>
    <property type="match status" value="1"/>
</dbReference>
<organism evidence="2 3">
    <name type="scientific">Candidatus Marsarchaeota G2 archaeon BE_D</name>
    <dbReference type="NCBI Taxonomy" id="1978158"/>
    <lineage>
        <taxon>Archaea</taxon>
        <taxon>Candidatus Marsarchaeota</taxon>
        <taxon>Candidatus Marsarchaeota group 2</taxon>
    </lineage>
</organism>
<dbReference type="InterPro" id="IPR029060">
    <property type="entry name" value="PIN-like_dom_sf"/>
</dbReference>
<dbReference type="SMART" id="SM00670">
    <property type="entry name" value="PINc"/>
    <property type="match status" value="1"/>
</dbReference>
<dbReference type="InterPro" id="IPR002716">
    <property type="entry name" value="PIN_dom"/>
</dbReference>
<protein>
    <recommendedName>
        <fullName evidence="1">PIN domain-containing protein</fullName>
    </recommendedName>
</protein>